<feature type="region of interest" description="Disordered" evidence="6">
    <location>
        <begin position="503"/>
        <end position="545"/>
    </location>
</feature>
<sequence length="728" mass="82537">MLNQSWGVELWDQFDNVAKYTEKSLQFCEKYESFLKDRCTVEDEYAKALKKLTKTYTPKLKDQEEFFNKYTFTIAFCSTLKELQDLASQHELIAENIRERSIKQIQITVKECREQRKKCLDEYTKIKRQLDKQHESMIKSLRKYEECHDSARRAKESYEKAHEDLDLSRAQLEKARDTMTSKSKTCDDAHAIYSSQVSLFNDTQRLFHERQLPSILTDLQQLDAKRSDELKDVYVKFIQSHAEVLPRIQRCLDEMTKQAEQLNANTDAQVVIEEHKSGYAIPDDEKEIDLNAMDLPSLLLNGNNNGHEQPIYNMNLINSHHHPSPGELARSNTLRSSGSDHSNQNGVATIYAVGNASGHVNGTQTLMTTPAMGSRKTVASKTGGTASTIRKIFGSSSQRKPTNNGSTNSTTVNTPYSTLPPAQRLKKFQEQIINCKSELDKEQKAKEGLAKMRLVFQENPKFGDEQDVAQQIVAIDEHIEKLLAEIKRFESYTAEIEPTRLPASTEYDSTSRLRTNNYGSDQSISNNNNNSSTSQPGTPGQNRSFLDFRQHYSPQYNHRLMTINRRWSTTVCQPDITENLTPTQEFHRLPSVTSITLHQNNMTAKISSDTITVDEHNGSFEDESIDDENSNAIDHSDSLYQPPNNGGTTVKAYALYDFNGHGNNGCQYVNAAAISVGECVEILEDDQGDGWTRIQKIDGITGFVPSSYLRIDSQKLPKTSHQVDSGRF</sequence>
<comment type="caution">
    <text evidence="9">The sequence shown here is derived from an EMBL/GenBank/DDBJ whole genome shotgun (WGS) entry which is preliminary data.</text>
</comment>
<feature type="compositionally biased region" description="Polar residues" evidence="6">
    <location>
        <begin position="535"/>
        <end position="544"/>
    </location>
</feature>
<protein>
    <recommendedName>
        <fullName evidence="11">Formin-binding protein 1-like protein</fullName>
    </recommendedName>
</protein>
<evidence type="ECO:0000313" key="10">
    <source>
        <dbReference type="Proteomes" id="UP000663891"/>
    </source>
</evidence>
<dbReference type="InterPro" id="IPR036028">
    <property type="entry name" value="SH3-like_dom_sf"/>
</dbReference>
<feature type="compositionally biased region" description="Polar residues" evidence="6">
    <location>
        <begin position="377"/>
        <end position="401"/>
    </location>
</feature>
<dbReference type="Pfam" id="PF25610">
    <property type="entry name" value="HR1_TOCA"/>
    <property type="match status" value="1"/>
</dbReference>
<dbReference type="SUPFAM" id="SSF50044">
    <property type="entry name" value="SH3-domain"/>
    <property type="match status" value="1"/>
</dbReference>
<feature type="compositionally biased region" description="Low complexity" evidence="6">
    <location>
        <begin position="523"/>
        <end position="534"/>
    </location>
</feature>
<dbReference type="InterPro" id="IPR001452">
    <property type="entry name" value="SH3_domain"/>
</dbReference>
<organism evidence="9 10">
    <name type="scientific">Adineta steineri</name>
    <dbReference type="NCBI Taxonomy" id="433720"/>
    <lineage>
        <taxon>Eukaryota</taxon>
        <taxon>Metazoa</taxon>
        <taxon>Spiralia</taxon>
        <taxon>Gnathifera</taxon>
        <taxon>Rotifera</taxon>
        <taxon>Eurotatoria</taxon>
        <taxon>Bdelloidea</taxon>
        <taxon>Adinetida</taxon>
        <taxon>Adinetidae</taxon>
        <taxon>Adineta</taxon>
    </lineage>
</organism>
<keyword evidence="1 3" id="KW-0728">SH3 domain</keyword>
<evidence type="ECO:0000256" key="4">
    <source>
        <dbReference type="PROSITE-ProRule" id="PRU01077"/>
    </source>
</evidence>
<dbReference type="SMART" id="SM00326">
    <property type="entry name" value="SH3"/>
    <property type="match status" value="1"/>
</dbReference>
<dbReference type="PROSITE" id="PS50002">
    <property type="entry name" value="SH3"/>
    <property type="match status" value="1"/>
</dbReference>
<feature type="domain" description="SH3" evidence="7">
    <location>
        <begin position="647"/>
        <end position="714"/>
    </location>
</feature>
<dbReference type="SUPFAM" id="SSF103657">
    <property type="entry name" value="BAR/IMD domain-like"/>
    <property type="match status" value="1"/>
</dbReference>
<evidence type="ECO:0000259" key="8">
    <source>
        <dbReference type="PROSITE" id="PS51741"/>
    </source>
</evidence>
<dbReference type="InterPro" id="IPR057870">
    <property type="entry name" value="HR1_TOCA"/>
</dbReference>
<evidence type="ECO:0000256" key="3">
    <source>
        <dbReference type="PROSITE-ProRule" id="PRU00192"/>
    </source>
</evidence>
<evidence type="ECO:0000256" key="5">
    <source>
        <dbReference type="SAM" id="Coils"/>
    </source>
</evidence>
<dbReference type="PROSITE" id="PS51741">
    <property type="entry name" value="F_BAR"/>
    <property type="match status" value="1"/>
</dbReference>
<dbReference type="InterPro" id="IPR001060">
    <property type="entry name" value="FCH_dom"/>
</dbReference>
<dbReference type="EMBL" id="CAJNON010000064">
    <property type="protein sequence ID" value="CAF0901621.1"/>
    <property type="molecule type" value="Genomic_DNA"/>
</dbReference>
<dbReference type="InterPro" id="IPR031160">
    <property type="entry name" value="F_BAR_dom"/>
</dbReference>
<evidence type="ECO:0000256" key="1">
    <source>
        <dbReference type="ARBA" id="ARBA00022443"/>
    </source>
</evidence>
<dbReference type="Gene3D" id="1.20.1270.60">
    <property type="entry name" value="Arfaptin homology (AH) domain/BAR domain"/>
    <property type="match status" value="1"/>
</dbReference>
<feature type="region of interest" description="Disordered" evidence="6">
    <location>
        <begin position="322"/>
        <end position="342"/>
    </location>
</feature>
<dbReference type="Gene3D" id="6.10.140.470">
    <property type="match status" value="1"/>
</dbReference>
<dbReference type="PANTHER" id="PTHR15735">
    <property type="entry name" value="FCH AND DOUBLE SH3 DOMAINS PROTEIN"/>
    <property type="match status" value="1"/>
</dbReference>
<evidence type="ECO:0000313" key="9">
    <source>
        <dbReference type="EMBL" id="CAF0901621.1"/>
    </source>
</evidence>
<feature type="region of interest" description="Disordered" evidence="6">
    <location>
        <begin position="372"/>
        <end position="419"/>
    </location>
</feature>
<dbReference type="Pfam" id="PF00611">
    <property type="entry name" value="FCH"/>
    <property type="match status" value="1"/>
</dbReference>
<dbReference type="OrthoDB" id="8783038at2759"/>
<feature type="coiled-coil region" evidence="5">
    <location>
        <begin position="80"/>
        <end position="178"/>
    </location>
</feature>
<dbReference type="PANTHER" id="PTHR15735:SF12">
    <property type="entry name" value="CDC42-INTERACTING PROTEIN 4, ISOFORM B"/>
    <property type="match status" value="1"/>
</dbReference>
<evidence type="ECO:0008006" key="11">
    <source>
        <dbReference type="Google" id="ProtNLM"/>
    </source>
</evidence>
<dbReference type="InterPro" id="IPR027267">
    <property type="entry name" value="AH/BAR_dom_sf"/>
</dbReference>
<evidence type="ECO:0000259" key="7">
    <source>
        <dbReference type="PROSITE" id="PS50002"/>
    </source>
</evidence>
<feature type="compositionally biased region" description="Polar residues" evidence="6">
    <location>
        <begin position="330"/>
        <end position="342"/>
    </location>
</feature>
<proteinExistence type="predicted"/>
<name>A0A813ZQB6_9BILA</name>
<evidence type="ECO:0000256" key="2">
    <source>
        <dbReference type="ARBA" id="ARBA00023054"/>
    </source>
</evidence>
<dbReference type="Proteomes" id="UP000663891">
    <property type="component" value="Unassembled WGS sequence"/>
</dbReference>
<dbReference type="Gene3D" id="2.30.30.40">
    <property type="entry name" value="SH3 Domains"/>
    <property type="match status" value="1"/>
</dbReference>
<evidence type="ECO:0000256" key="6">
    <source>
        <dbReference type="SAM" id="MobiDB-lite"/>
    </source>
</evidence>
<reference evidence="9" key="1">
    <citation type="submission" date="2021-02" db="EMBL/GenBank/DDBJ databases">
        <authorList>
            <person name="Nowell W R."/>
        </authorList>
    </citation>
    <scope>NUCLEOTIDE SEQUENCE</scope>
</reference>
<accession>A0A813ZQB6</accession>
<keyword evidence="2 4" id="KW-0175">Coiled coil</keyword>
<dbReference type="SMART" id="SM00055">
    <property type="entry name" value="FCH"/>
    <property type="match status" value="1"/>
</dbReference>
<dbReference type="AlphaFoldDB" id="A0A813ZQB6"/>
<feature type="compositionally biased region" description="Polar residues" evidence="6">
    <location>
        <begin position="506"/>
        <end position="522"/>
    </location>
</feature>
<feature type="compositionally biased region" description="Low complexity" evidence="6">
    <location>
        <begin position="402"/>
        <end position="414"/>
    </location>
</feature>
<feature type="domain" description="F-BAR" evidence="8">
    <location>
        <begin position="4"/>
        <end position="267"/>
    </location>
</feature>
<gene>
    <name evidence="9" type="ORF">VCS650_LOCUS9339</name>
</gene>